<feature type="region of interest" description="Disordered" evidence="1">
    <location>
        <begin position="210"/>
        <end position="230"/>
    </location>
</feature>
<proteinExistence type="predicted"/>
<evidence type="ECO:0000313" key="2">
    <source>
        <dbReference type="EMBL" id="CAG8670732.1"/>
    </source>
</evidence>
<accession>A0A9N9EC86</accession>
<protein>
    <submittedName>
        <fullName evidence="2">8313_t:CDS:1</fullName>
    </submittedName>
</protein>
<gene>
    <name evidence="2" type="ORF">FMOSSE_LOCUS12396</name>
</gene>
<sequence length="230" mass="26758">MQRFFIKRNEVHKLRKFVLPSRDIVTHDQWIEDDHIKERVASEITDILLQEIRLNALRRVSEGSENTLVEIIARLIDMAIKASKSRKVQQKSGSRGDKPDLMFRAYLRQKWKEIVFFESGKWNADEDKICHDHNKLVQLCLDGFKELVKKCTKETFYQNYIGFGINIAAKIPLGKESVEEVEEFVHALLVLRNGVIVNLQSIVNSFQKRSRKTSDVNPPPREAGRLSKKK</sequence>
<evidence type="ECO:0000256" key="1">
    <source>
        <dbReference type="SAM" id="MobiDB-lite"/>
    </source>
</evidence>
<organism evidence="2 3">
    <name type="scientific">Funneliformis mosseae</name>
    <name type="common">Endomycorrhizal fungus</name>
    <name type="synonym">Glomus mosseae</name>
    <dbReference type="NCBI Taxonomy" id="27381"/>
    <lineage>
        <taxon>Eukaryota</taxon>
        <taxon>Fungi</taxon>
        <taxon>Fungi incertae sedis</taxon>
        <taxon>Mucoromycota</taxon>
        <taxon>Glomeromycotina</taxon>
        <taxon>Glomeromycetes</taxon>
        <taxon>Glomerales</taxon>
        <taxon>Glomeraceae</taxon>
        <taxon>Funneliformis</taxon>
    </lineage>
</organism>
<comment type="caution">
    <text evidence="2">The sequence shown here is derived from an EMBL/GenBank/DDBJ whole genome shotgun (WGS) entry which is preliminary data.</text>
</comment>
<name>A0A9N9EC86_FUNMO</name>
<keyword evidence="3" id="KW-1185">Reference proteome</keyword>
<dbReference type="Proteomes" id="UP000789375">
    <property type="component" value="Unassembled WGS sequence"/>
</dbReference>
<dbReference type="EMBL" id="CAJVPP010005847">
    <property type="protein sequence ID" value="CAG8670732.1"/>
    <property type="molecule type" value="Genomic_DNA"/>
</dbReference>
<reference evidence="2" key="1">
    <citation type="submission" date="2021-06" db="EMBL/GenBank/DDBJ databases">
        <authorList>
            <person name="Kallberg Y."/>
            <person name="Tangrot J."/>
            <person name="Rosling A."/>
        </authorList>
    </citation>
    <scope>NUCLEOTIDE SEQUENCE</scope>
    <source>
        <strain evidence="2">87-6 pot B 2015</strain>
    </source>
</reference>
<evidence type="ECO:0000313" key="3">
    <source>
        <dbReference type="Proteomes" id="UP000789375"/>
    </source>
</evidence>
<dbReference type="AlphaFoldDB" id="A0A9N9EC86"/>